<keyword evidence="2" id="KW-1185">Reference proteome</keyword>
<name>A0ABY2TVV9_9PSED</name>
<gene>
    <name evidence="1" type="ORF">FEM54_31460</name>
</gene>
<feature type="non-terminal residue" evidence="1">
    <location>
        <position position="1"/>
    </location>
</feature>
<dbReference type="EMBL" id="VBVZ01000865">
    <property type="protein sequence ID" value="TLG87226.1"/>
    <property type="molecule type" value="Genomic_DNA"/>
</dbReference>
<evidence type="ECO:0000313" key="1">
    <source>
        <dbReference type="EMBL" id="TLG87226.1"/>
    </source>
</evidence>
<reference evidence="1 2" key="1">
    <citation type="submission" date="2019-05" db="EMBL/GenBank/DDBJ databases">
        <title>Pseudomonas edaphica sp. nov., isolated from rhizospheric soil of Cistus ladanifer L. in Spain.</title>
        <authorList>
            <person name="Peix A."/>
        </authorList>
    </citation>
    <scope>NUCLEOTIDE SEQUENCE [LARGE SCALE GENOMIC DNA]</scope>
    <source>
        <strain evidence="1 2">RD25</strain>
    </source>
</reference>
<comment type="caution">
    <text evidence="1">The sequence shown here is derived from an EMBL/GenBank/DDBJ whole genome shotgun (WGS) entry which is preliminary data.</text>
</comment>
<proteinExistence type="predicted"/>
<evidence type="ECO:0000313" key="2">
    <source>
        <dbReference type="Proteomes" id="UP000304941"/>
    </source>
</evidence>
<organism evidence="1 2">
    <name type="scientific">Pseudomonas edaphica</name>
    <dbReference type="NCBI Taxonomy" id="2006980"/>
    <lineage>
        <taxon>Bacteria</taxon>
        <taxon>Pseudomonadati</taxon>
        <taxon>Pseudomonadota</taxon>
        <taxon>Gammaproteobacteria</taxon>
        <taxon>Pseudomonadales</taxon>
        <taxon>Pseudomonadaceae</taxon>
        <taxon>Pseudomonas</taxon>
    </lineage>
</organism>
<accession>A0ABY2TVV9</accession>
<protein>
    <submittedName>
        <fullName evidence="1">DUF4440 domain-containing protein</fullName>
    </submittedName>
</protein>
<sequence>VVHEHWSAPFDMESGTALFDLKP</sequence>
<dbReference type="Proteomes" id="UP000304941">
    <property type="component" value="Unassembled WGS sequence"/>
</dbReference>